<dbReference type="GO" id="GO:0005524">
    <property type="term" value="F:ATP binding"/>
    <property type="evidence" value="ECO:0007669"/>
    <property type="project" value="InterPro"/>
</dbReference>
<keyword evidence="2" id="KW-0808">Transferase</keyword>
<dbReference type="GO" id="GO:0006109">
    <property type="term" value="P:regulation of carbohydrate metabolic process"/>
    <property type="evidence" value="ECO:0007669"/>
    <property type="project" value="InterPro"/>
</dbReference>
<dbReference type="Gene3D" id="3.40.50.300">
    <property type="entry name" value="P-loop containing nucleotide triphosphate hydrolases"/>
    <property type="match status" value="1"/>
</dbReference>
<dbReference type="AlphaFoldDB" id="A0AAN0M2P9"/>
<sequence>MSASHTLHATCVAWADRCVIITGKSGSGKSAFGLQLMALGCKLVADDGVHVTLENDALVAQAPEAIKGLIEARGIGILNAEVQGRAKIVLAVDLDQSEPERLPIQRSFEVLGHNVPLIWRVDAPHFAPAILQILKSGWSDR</sequence>
<evidence type="ECO:0000313" key="3">
    <source>
        <dbReference type="Proteomes" id="UP001451782"/>
    </source>
</evidence>
<organism evidence="2 3">
    <name type="scientific">Yoonia algicola</name>
    <dbReference type="NCBI Taxonomy" id="3137368"/>
    <lineage>
        <taxon>Bacteria</taxon>
        <taxon>Pseudomonadati</taxon>
        <taxon>Pseudomonadota</taxon>
        <taxon>Alphaproteobacteria</taxon>
        <taxon>Rhodobacterales</taxon>
        <taxon>Paracoccaceae</taxon>
        <taxon>Yoonia</taxon>
    </lineage>
</organism>
<protein>
    <submittedName>
        <fullName evidence="2">HPr kinase/phosphatase C-terminal domain-containing protein</fullName>
    </submittedName>
</protein>
<dbReference type="KEGG" id="yag:AABB28_17450"/>
<dbReference type="PANTHER" id="PTHR30305">
    <property type="entry name" value="PROTEIN YJDM-RELATED"/>
    <property type="match status" value="1"/>
</dbReference>
<dbReference type="EMBL" id="CP151762">
    <property type="protein sequence ID" value="WZU63595.1"/>
    <property type="molecule type" value="Genomic_DNA"/>
</dbReference>
<dbReference type="InterPro" id="IPR011104">
    <property type="entry name" value="Hpr_kin/Pase_C"/>
</dbReference>
<reference evidence="2 3" key="1">
    <citation type="submission" date="2024-04" db="EMBL/GenBank/DDBJ databases">
        <title>Phylogenomic analyses of a clade within the roseobacter group suggest taxonomic reassignments of species of the genera Aestuariivita, Citreicella, Loktanella, Nautella, Pelagibaca, Ruegeria, Thalassobius, Thiobacimonas and Tropicibacter, and the proposal o.</title>
        <authorList>
            <person name="Jeon C.O."/>
        </authorList>
    </citation>
    <scope>NUCLEOTIDE SEQUENCE [LARGE SCALE GENOMIC DNA]</scope>
    <source>
        <strain evidence="2 3">G8-12</strain>
    </source>
</reference>
<keyword evidence="2" id="KW-0418">Kinase</keyword>
<dbReference type="Proteomes" id="UP001451782">
    <property type="component" value="Chromosome"/>
</dbReference>
<accession>A0AAN0M2P9</accession>
<dbReference type="InterPro" id="IPR027417">
    <property type="entry name" value="P-loop_NTPase"/>
</dbReference>
<dbReference type="GO" id="GO:0000155">
    <property type="term" value="F:phosphorelay sensor kinase activity"/>
    <property type="evidence" value="ECO:0007669"/>
    <property type="project" value="InterPro"/>
</dbReference>
<keyword evidence="3" id="KW-1185">Reference proteome</keyword>
<dbReference type="RefSeq" id="WP_342069974.1">
    <property type="nucleotide sequence ID" value="NZ_CP151762.1"/>
</dbReference>
<dbReference type="SUPFAM" id="SSF53795">
    <property type="entry name" value="PEP carboxykinase-like"/>
    <property type="match status" value="1"/>
</dbReference>
<evidence type="ECO:0000259" key="1">
    <source>
        <dbReference type="Pfam" id="PF07475"/>
    </source>
</evidence>
<feature type="domain" description="HPr kinase/phosphorylase C-terminal" evidence="1">
    <location>
        <begin position="2"/>
        <end position="98"/>
    </location>
</feature>
<proteinExistence type="predicted"/>
<evidence type="ECO:0000313" key="2">
    <source>
        <dbReference type="EMBL" id="WZU63595.1"/>
    </source>
</evidence>
<gene>
    <name evidence="2" type="ORF">AABB28_17450</name>
</gene>
<dbReference type="Pfam" id="PF07475">
    <property type="entry name" value="Hpr_kinase_C"/>
    <property type="match status" value="1"/>
</dbReference>
<dbReference type="PANTHER" id="PTHR30305:SF1">
    <property type="entry name" value="HPR KINASE_PHOSPHORYLASE"/>
    <property type="match status" value="1"/>
</dbReference>
<name>A0AAN0M2P9_9RHOB</name>
<dbReference type="CDD" id="cd01918">
    <property type="entry name" value="HprK_C"/>
    <property type="match status" value="1"/>
</dbReference>